<evidence type="ECO:0000313" key="6">
    <source>
        <dbReference type="EMBL" id="MDI6448216.1"/>
    </source>
</evidence>
<keyword evidence="3" id="KW-0238">DNA-binding</keyword>
<dbReference type="GO" id="GO:0006352">
    <property type="term" value="P:DNA-templated transcription initiation"/>
    <property type="evidence" value="ECO:0007669"/>
    <property type="project" value="InterPro"/>
</dbReference>
<reference evidence="6" key="1">
    <citation type="submission" date="2023-05" db="EMBL/GenBank/DDBJ databases">
        <title>Anaerotaeda fermentans gen. nov., sp. nov., a novel anaerobic planctomycete of the new family within the order Sedimentisphaerales isolated from Taman Peninsula, Russia.</title>
        <authorList>
            <person name="Khomyakova M.A."/>
            <person name="Merkel A.Y."/>
            <person name="Slobodkin A.I."/>
        </authorList>
    </citation>
    <scope>NUCLEOTIDE SEQUENCE</scope>
    <source>
        <strain evidence="6">M17dextr</strain>
    </source>
</reference>
<dbReference type="PRINTS" id="PR00046">
    <property type="entry name" value="SIGMA70FCT"/>
</dbReference>
<evidence type="ECO:0000256" key="4">
    <source>
        <dbReference type="ARBA" id="ARBA00023163"/>
    </source>
</evidence>
<comment type="caution">
    <text evidence="6">The sequence shown here is derived from an EMBL/GenBank/DDBJ whole genome shotgun (WGS) entry which is preliminary data.</text>
</comment>
<sequence>MRTIENPNLAQLLMQLRFTPQDKQRRELEAAEKLYALIDETRQYPFDFVCFHITGFHPQGEIDHRLIEGKDLREDLEVFIAKLSGTLAASVGEQGEKVYTAEELARRFNVSTKTIGRWRRRGLLARRFVFNDGVRRFGFLESTVERFVQDNPKLVAQAGGFRRLTAKERQQVVRQARNLAARTSSSRHQIIEQISGKLGVAHETVRYTLQEYEKQHPDNPVFRRPSGRMRPTEAAELYRLHKQGIGMRQLMARFDRSRATIYRVINQRRAMTLLARKINFVTSKEFLQDDAGKRILCWPLKTDKPEPDKRVEPFEMVGESLLPEYLQVLKTTAVLNRDEEIGLFRRYNYLKYLVATERHKIRLSNVSASLLSQLENYLEQAESIRRTLIEANLRLVVTIASKHTGDGANFAELVSKGNFALIQAVEEFDYTTGFRFSRRASLNIAKEYAKVSGRSTELTRRRAESLATIQRGLRQTAADVLAIERTRQSLAEVIREELDEREQHVILHHFGLLGSSVRKKTKTLKQIGDELGLTKERIRQIELTALQKLRQCLSKEQFELLTG</sequence>
<dbReference type="Pfam" id="PF04542">
    <property type="entry name" value="Sigma70_r2"/>
    <property type="match status" value="1"/>
</dbReference>
<dbReference type="InterPro" id="IPR050239">
    <property type="entry name" value="Sigma-70_RNA_pol_init_factors"/>
</dbReference>
<organism evidence="6 7">
    <name type="scientific">Anaerobaca lacustris</name>
    <dbReference type="NCBI Taxonomy" id="3044600"/>
    <lineage>
        <taxon>Bacteria</taxon>
        <taxon>Pseudomonadati</taxon>
        <taxon>Planctomycetota</taxon>
        <taxon>Phycisphaerae</taxon>
        <taxon>Sedimentisphaerales</taxon>
        <taxon>Anaerobacaceae</taxon>
        <taxon>Anaerobaca</taxon>
    </lineage>
</organism>
<dbReference type="Gene3D" id="1.10.10.10">
    <property type="entry name" value="Winged helix-like DNA-binding domain superfamily/Winged helix DNA-binding domain"/>
    <property type="match status" value="1"/>
</dbReference>
<evidence type="ECO:0000313" key="7">
    <source>
        <dbReference type="Proteomes" id="UP001431776"/>
    </source>
</evidence>
<dbReference type="InterPro" id="IPR036388">
    <property type="entry name" value="WH-like_DNA-bd_sf"/>
</dbReference>
<gene>
    <name evidence="6" type="ORF">QJ522_04085</name>
</gene>
<proteinExistence type="predicted"/>
<keyword evidence="7" id="KW-1185">Reference proteome</keyword>
<dbReference type="Proteomes" id="UP001431776">
    <property type="component" value="Unassembled WGS sequence"/>
</dbReference>
<dbReference type="Pfam" id="PF04545">
    <property type="entry name" value="Sigma70_r4"/>
    <property type="match status" value="1"/>
</dbReference>
<dbReference type="SUPFAM" id="SSF88946">
    <property type="entry name" value="Sigma2 domain of RNA polymerase sigma factors"/>
    <property type="match status" value="1"/>
</dbReference>
<accession>A0AAW6TXM9</accession>
<dbReference type="Pfam" id="PF02796">
    <property type="entry name" value="HTH_7"/>
    <property type="match status" value="1"/>
</dbReference>
<dbReference type="GO" id="GO:0016987">
    <property type="term" value="F:sigma factor activity"/>
    <property type="evidence" value="ECO:0007669"/>
    <property type="project" value="UniProtKB-KW"/>
</dbReference>
<dbReference type="CDD" id="cd06171">
    <property type="entry name" value="Sigma70_r4"/>
    <property type="match status" value="1"/>
</dbReference>
<evidence type="ECO:0000256" key="1">
    <source>
        <dbReference type="ARBA" id="ARBA00023015"/>
    </source>
</evidence>
<evidence type="ECO:0000256" key="3">
    <source>
        <dbReference type="ARBA" id="ARBA00023125"/>
    </source>
</evidence>
<dbReference type="GO" id="GO:0003677">
    <property type="term" value="F:DNA binding"/>
    <property type="evidence" value="ECO:0007669"/>
    <property type="project" value="UniProtKB-KW"/>
</dbReference>
<evidence type="ECO:0000256" key="2">
    <source>
        <dbReference type="ARBA" id="ARBA00023082"/>
    </source>
</evidence>
<dbReference type="InterPro" id="IPR007627">
    <property type="entry name" value="RNA_pol_sigma70_r2"/>
</dbReference>
<keyword evidence="4" id="KW-0804">Transcription</keyword>
<evidence type="ECO:0000259" key="5">
    <source>
        <dbReference type="PROSITE" id="PS00716"/>
    </source>
</evidence>
<name>A0AAW6TXM9_9BACT</name>
<dbReference type="PANTHER" id="PTHR30603:SF60">
    <property type="entry name" value="RNA POLYMERASE SIGMA FACTOR RPOD"/>
    <property type="match status" value="1"/>
</dbReference>
<dbReference type="SUPFAM" id="SSF88659">
    <property type="entry name" value="Sigma3 and sigma4 domains of RNA polymerase sigma factors"/>
    <property type="match status" value="1"/>
</dbReference>
<keyword evidence="1" id="KW-0805">Transcription regulation</keyword>
<dbReference type="RefSeq" id="WP_349243622.1">
    <property type="nucleotide sequence ID" value="NZ_JASCXX010000003.1"/>
</dbReference>
<dbReference type="InterPro" id="IPR013324">
    <property type="entry name" value="RNA_pol_sigma_r3/r4-like"/>
</dbReference>
<dbReference type="GO" id="GO:0000150">
    <property type="term" value="F:DNA strand exchange activity"/>
    <property type="evidence" value="ECO:0007669"/>
    <property type="project" value="InterPro"/>
</dbReference>
<dbReference type="PANTHER" id="PTHR30603">
    <property type="entry name" value="RNA POLYMERASE SIGMA FACTOR RPO"/>
    <property type="match status" value="1"/>
</dbReference>
<dbReference type="PROSITE" id="PS00716">
    <property type="entry name" value="SIGMA70_2"/>
    <property type="match status" value="1"/>
</dbReference>
<dbReference type="Gene3D" id="1.20.120.1810">
    <property type="match status" value="1"/>
</dbReference>
<dbReference type="InterPro" id="IPR009061">
    <property type="entry name" value="DNA-bd_dom_put_sf"/>
</dbReference>
<dbReference type="InterPro" id="IPR007630">
    <property type="entry name" value="RNA_pol_sigma70_r4"/>
</dbReference>
<dbReference type="InterPro" id="IPR013325">
    <property type="entry name" value="RNA_pol_sigma_r2"/>
</dbReference>
<keyword evidence="2" id="KW-0731">Sigma factor</keyword>
<dbReference type="InterPro" id="IPR014284">
    <property type="entry name" value="RNA_pol_sigma-70_dom"/>
</dbReference>
<dbReference type="InterPro" id="IPR000943">
    <property type="entry name" value="RNA_pol_sigma70"/>
</dbReference>
<dbReference type="NCBIfam" id="TIGR02937">
    <property type="entry name" value="sigma70-ECF"/>
    <property type="match status" value="1"/>
</dbReference>
<dbReference type="EMBL" id="JASCXX010000003">
    <property type="protein sequence ID" value="MDI6448216.1"/>
    <property type="molecule type" value="Genomic_DNA"/>
</dbReference>
<dbReference type="SUPFAM" id="SSF46955">
    <property type="entry name" value="Putative DNA-binding domain"/>
    <property type="match status" value="1"/>
</dbReference>
<feature type="domain" description="RNA polymerase sigma-70" evidence="5">
    <location>
        <begin position="523"/>
        <end position="549"/>
    </location>
</feature>
<dbReference type="AlphaFoldDB" id="A0AAW6TXM9"/>
<dbReference type="InterPro" id="IPR006120">
    <property type="entry name" value="Resolvase_HTH_dom"/>
</dbReference>
<protein>
    <submittedName>
        <fullName evidence="6">Sigma-70 family RNA polymerase sigma factor</fullName>
    </submittedName>
</protein>